<keyword evidence="2" id="KW-1185">Reference proteome</keyword>
<gene>
    <name evidence="1" type="ORF">LQ564_05575</name>
</gene>
<dbReference type="EMBL" id="JAJNOC010000001">
    <property type="protein sequence ID" value="MCD2515782.1"/>
    <property type="molecule type" value="Genomic_DNA"/>
</dbReference>
<comment type="caution">
    <text evidence="1">The sequence shown here is derived from an EMBL/GenBank/DDBJ whole genome shotgun (WGS) entry which is preliminary data.</text>
</comment>
<dbReference type="RefSeq" id="WP_231057079.1">
    <property type="nucleotide sequence ID" value="NZ_JAJNOC010000001.1"/>
</dbReference>
<organism evidence="1 2">
    <name type="scientific">Massilia phyllostachyos</name>
    <dbReference type="NCBI Taxonomy" id="2898585"/>
    <lineage>
        <taxon>Bacteria</taxon>
        <taxon>Pseudomonadati</taxon>
        <taxon>Pseudomonadota</taxon>
        <taxon>Betaproteobacteria</taxon>
        <taxon>Burkholderiales</taxon>
        <taxon>Oxalobacteraceae</taxon>
        <taxon>Telluria group</taxon>
        <taxon>Massilia</taxon>
    </lineage>
</organism>
<reference evidence="1" key="1">
    <citation type="submission" date="2021-11" db="EMBL/GenBank/DDBJ databases">
        <title>The complete genome of Massilia sp sp. G4R7.</title>
        <authorList>
            <person name="Liu L."/>
            <person name="Yue J."/>
            <person name="Yuan J."/>
            <person name="Yang F."/>
            <person name="Li L."/>
        </authorList>
    </citation>
    <scope>NUCLEOTIDE SEQUENCE</scope>
    <source>
        <strain evidence="1">G4R7</strain>
    </source>
</reference>
<dbReference type="Proteomes" id="UP001179361">
    <property type="component" value="Unassembled WGS sequence"/>
</dbReference>
<protein>
    <submittedName>
        <fullName evidence="1">Uncharacterized protein</fullName>
    </submittedName>
</protein>
<accession>A0ABS8Q3Y4</accession>
<evidence type="ECO:0000313" key="2">
    <source>
        <dbReference type="Proteomes" id="UP001179361"/>
    </source>
</evidence>
<evidence type="ECO:0000313" key="1">
    <source>
        <dbReference type="EMBL" id="MCD2515782.1"/>
    </source>
</evidence>
<sequence>MTLAKVVQERVFFPYTPYIESAKHFCEELTRKDYVSWHDLLAATTLLSLSVEAIANTIGELVVPDFKDFESSSPRAKIRIICETIGLEFDRNKSPFIETLHLLKIRNQLAHPKYQRLHYESKKMPLEQAQKHYNDLGEILHDIEKALSPEFAKTSLAAVTRLAGKLGAALDPKILQTSSKRLVIDGEDFFAKQV</sequence>
<proteinExistence type="predicted"/>
<name>A0ABS8Q3Y4_9BURK</name>